<name>A0A6N2UIZ0_9FIRM</name>
<dbReference type="PROSITE" id="PS51257">
    <property type="entry name" value="PROKAR_LIPOPROTEIN"/>
    <property type="match status" value="1"/>
</dbReference>
<dbReference type="Gene3D" id="3.40.190.10">
    <property type="entry name" value="Periplasmic binding protein-like II"/>
    <property type="match status" value="1"/>
</dbReference>
<dbReference type="PANTHER" id="PTHR43649:SF12">
    <property type="entry name" value="DIACETYLCHITOBIOSE BINDING PROTEIN DASA"/>
    <property type="match status" value="1"/>
</dbReference>
<dbReference type="InterPro" id="IPR050490">
    <property type="entry name" value="Bact_solute-bd_prot1"/>
</dbReference>
<gene>
    <name evidence="2" type="ORF">AULFYP135_01920</name>
</gene>
<sequence>MKHSVLCRGLALIMAMGLLLVGCGTPKDASYGLNPQEPVAITVWHYYNGSQKVAFDNLVEAFNETTGKELGIVVEATSKGGVNDLIQAVTDSAEGKVGAAEMPNIFSAYSDTARKIDQMGLLASLEGYFSQEELDQYVPGYLADGYIDGTDSLKLFPVAKSTEILMVNKTDWDTFSQATGASLDALSTWEGLCQTAAQYYEYSGGKSFFGRDAYANYMIIGSRQLGQEVFQVQNGEVTLNLNRDAMRRLWDNMYVPMVQGHFGKYGRFASDDAKTGDIIALVGSTSGATYFPESVAKDDVEPYPIECLVLPLPGFAGAEPFAVQQGAGMAVAKTDATREYASVVFLKWLTEADRNILFSLSASYMPVKKEANDIDRIKAVMEENGIQVSPIVEQTLETSIQEAKTYQFYTSKPFDNGTEARAVMENHMVDRALADKAAVEAQIAQGVSRREALAPYLSDENFDAWFQDFSKALRQVVGQ</sequence>
<dbReference type="SUPFAM" id="SSF53850">
    <property type="entry name" value="Periplasmic binding protein-like II"/>
    <property type="match status" value="1"/>
</dbReference>
<organism evidence="2">
    <name type="scientific">uncultured Anaerotruncus sp</name>
    <dbReference type="NCBI Taxonomy" id="905011"/>
    <lineage>
        <taxon>Bacteria</taxon>
        <taxon>Bacillati</taxon>
        <taxon>Bacillota</taxon>
        <taxon>Clostridia</taxon>
        <taxon>Eubacteriales</taxon>
        <taxon>Oscillospiraceae</taxon>
        <taxon>Anaerotruncus</taxon>
        <taxon>environmental samples</taxon>
    </lineage>
</organism>
<feature type="chain" id="PRO_5027123926" description="Maltose-binding periplasmic proteins/domains" evidence="1">
    <location>
        <begin position="30"/>
        <end position="479"/>
    </location>
</feature>
<dbReference type="AlphaFoldDB" id="A0A6N2UIZ0"/>
<feature type="signal peptide" evidence="1">
    <location>
        <begin position="1"/>
        <end position="29"/>
    </location>
</feature>
<reference evidence="2" key="1">
    <citation type="submission" date="2019-11" db="EMBL/GenBank/DDBJ databases">
        <authorList>
            <person name="Feng L."/>
        </authorList>
    </citation>
    <scope>NUCLEOTIDE SEQUENCE</scope>
    <source>
        <strain evidence="2">AundefinedLFYP135</strain>
    </source>
</reference>
<evidence type="ECO:0000313" key="2">
    <source>
        <dbReference type="EMBL" id="VYT16772.1"/>
    </source>
</evidence>
<proteinExistence type="predicted"/>
<evidence type="ECO:0008006" key="3">
    <source>
        <dbReference type="Google" id="ProtNLM"/>
    </source>
</evidence>
<dbReference type="Pfam" id="PF13416">
    <property type="entry name" value="SBP_bac_8"/>
    <property type="match status" value="1"/>
</dbReference>
<dbReference type="InterPro" id="IPR006059">
    <property type="entry name" value="SBP"/>
</dbReference>
<evidence type="ECO:0000256" key="1">
    <source>
        <dbReference type="SAM" id="SignalP"/>
    </source>
</evidence>
<dbReference type="PANTHER" id="PTHR43649">
    <property type="entry name" value="ARABINOSE-BINDING PROTEIN-RELATED"/>
    <property type="match status" value="1"/>
</dbReference>
<keyword evidence="1" id="KW-0732">Signal</keyword>
<protein>
    <recommendedName>
        <fullName evidence="3">Maltose-binding periplasmic proteins/domains</fullName>
    </recommendedName>
</protein>
<accession>A0A6N2UIZ0</accession>
<dbReference type="EMBL" id="CACRSL010000003">
    <property type="protein sequence ID" value="VYT16772.1"/>
    <property type="molecule type" value="Genomic_DNA"/>
</dbReference>